<evidence type="ECO:0000256" key="3">
    <source>
        <dbReference type="ARBA" id="ARBA00023125"/>
    </source>
</evidence>
<dbReference type="Gene3D" id="3.40.190.290">
    <property type="match status" value="1"/>
</dbReference>
<evidence type="ECO:0000256" key="4">
    <source>
        <dbReference type="ARBA" id="ARBA00023163"/>
    </source>
</evidence>
<keyword evidence="7" id="KW-1185">Reference proteome</keyword>
<dbReference type="RefSeq" id="WP_150458564.1">
    <property type="nucleotide sequence ID" value="NZ_VYKK01000015.1"/>
</dbReference>
<evidence type="ECO:0000259" key="5">
    <source>
        <dbReference type="PROSITE" id="PS50931"/>
    </source>
</evidence>
<dbReference type="SUPFAM" id="SSF53850">
    <property type="entry name" value="Periplasmic binding protein-like II"/>
    <property type="match status" value="1"/>
</dbReference>
<evidence type="ECO:0000256" key="1">
    <source>
        <dbReference type="ARBA" id="ARBA00009437"/>
    </source>
</evidence>
<name>A0A5J5G9C2_9BACL</name>
<gene>
    <name evidence="6" type="ORF">F4V43_12515</name>
</gene>
<dbReference type="GO" id="GO:0032993">
    <property type="term" value="C:protein-DNA complex"/>
    <property type="evidence" value="ECO:0007669"/>
    <property type="project" value="TreeGrafter"/>
</dbReference>
<dbReference type="InterPro" id="IPR036388">
    <property type="entry name" value="WH-like_DNA-bd_sf"/>
</dbReference>
<proteinExistence type="inferred from homology"/>
<dbReference type="Pfam" id="PF00126">
    <property type="entry name" value="HTH_1"/>
    <property type="match status" value="1"/>
</dbReference>
<dbReference type="Proteomes" id="UP000367750">
    <property type="component" value="Unassembled WGS sequence"/>
</dbReference>
<dbReference type="Pfam" id="PF03466">
    <property type="entry name" value="LysR_substrate"/>
    <property type="match status" value="1"/>
</dbReference>
<dbReference type="AlphaFoldDB" id="A0A5J5G9C2"/>
<feature type="domain" description="HTH lysR-type" evidence="5">
    <location>
        <begin position="1"/>
        <end position="58"/>
    </location>
</feature>
<comment type="similarity">
    <text evidence="1">Belongs to the LysR transcriptional regulatory family.</text>
</comment>
<dbReference type="PANTHER" id="PTHR30346">
    <property type="entry name" value="TRANSCRIPTIONAL DUAL REGULATOR HCAR-RELATED"/>
    <property type="match status" value="1"/>
</dbReference>
<dbReference type="InterPro" id="IPR005119">
    <property type="entry name" value="LysR_subst-bd"/>
</dbReference>
<dbReference type="PROSITE" id="PS50931">
    <property type="entry name" value="HTH_LYSR"/>
    <property type="match status" value="1"/>
</dbReference>
<dbReference type="InterPro" id="IPR000847">
    <property type="entry name" value="LysR_HTH_N"/>
</dbReference>
<dbReference type="PANTHER" id="PTHR30346:SF28">
    <property type="entry name" value="HTH-TYPE TRANSCRIPTIONAL REGULATOR CYNR"/>
    <property type="match status" value="1"/>
</dbReference>
<dbReference type="GO" id="GO:0003700">
    <property type="term" value="F:DNA-binding transcription factor activity"/>
    <property type="evidence" value="ECO:0007669"/>
    <property type="project" value="InterPro"/>
</dbReference>
<keyword evidence="2" id="KW-0805">Transcription regulation</keyword>
<dbReference type="InterPro" id="IPR036390">
    <property type="entry name" value="WH_DNA-bd_sf"/>
</dbReference>
<accession>A0A5J5G9C2</accession>
<keyword evidence="3" id="KW-0238">DNA-binding</keyword>
<dbReference type="EMBL" id="VYKK01000015">
    <property type="protein sequence ID" value="KAA9004212.1"/>
    <property type="molecule type" value="Genomic_DNA"/>
</dbReference>
<dbReference type="PRINTS" id="PR00039">
    <property type="entry name" value="HTHLYSR"/>
</dbReference>
<dbReference type="GO" id="GO:0003677">
    <property type="term" value="F:DNA binding"/>
    <property type="evidence" value="ECO:0007669"/>
    <property type="project" value="UniProtKB-KW"/>
</dbReference>
<evidence type="ECO:0000313" key="6">
    <source>
        <dbReference type="EMBL" id="KAA9004212.1"/>
    </source>
</evidence>
<organism evidence="6 7">
    <name type="scientific">Paenibacillus spiritus</name>
    <dbReference type="NCBI Taxonomy" id="2496557"/>
    <lineage>
        <taxon>Bacteria</taxon>
        <taxon>Bacillati</taxon>
        <taxon>Bacillota</taxon>
        <taxon>Bacilli</taxon>
        <taxon>Bacillales</taxon>
        <taxon>Paenibacillaceae</taxon>
        <taxon>Paenibacillus</taxon>
    </lineage>
</organism>
<evidence type="ECO:0000256" key="2">
    <source>
        <dbReference type="ARBA" id="ARBA00023015"/>
    </source>
</evidence>
<dbReference type="Gene3D" id="1.10.10.10">
    <property type="entry name" value="Winged helix-like DNA-binding domain superfamily/Winged helix DNA-binding domain"/>
    <property type="match status" value="1"/>
</dbReference>
<dbReference type="FunFam" id="1.10.10.10:FF:000001">
    <property type="entry name" value="LysR family transcriptional regulator"/>
    <property type="match status" value="1"/>
</dbReference>
<reference evidence="6 7" key="1">
    <citation type="submission" date="2019-09" db="EMBL/GenBank/DDBJ databases">
        <title>Bacillus ochoae sp. nov., Paenibacillus whitsoniae sp. nov., Paenibacillus spiritus sp. nov. Isolated from the Mars Exploration Rover during spacecraft assembly.</title>
        <authorList>
            <person name="Seuylemezian A."/>
            <person name="Vaishampayan P."/>
        </authorList>
    </citation>
    <scope>NUCLEOTIDE SEQUENCE [LARGE SCALE GENOMIC DNA]</scope>
    <source>
        <strain evidence="6 7">MER_111</strain>
    </source>
</reference>
<sequence>MELLQLQYFVEVARIGHVTEAANRLHVTQSSLSRTIHRLEEDLGVLLFDRIGRRVRLNANGARFLERAQRALFELEQGRQELSGQSGAASGTLELAVNTASMLPAILGELRGREPSIHFHVQMMPLDEMAACLRRGEADYCLVSPLFEQEDIQCELIHTDPIVLAVPAEHRLAGRSALSLADIGEEELVGVKKGYGTRDLIDSLCRSAGVTPRYIYEGDEPARILDLVEAGIGAAFVPGTARDYRRAVAYIGFENEDLVREIALLRHRGRYLSDAARKFRDVVADYFERSRNGRTNHPEE</sequence>
<evidence type="ECO:0000313" key="7">
    <source>
        <dbReference type="Proteomes" id="UP000367750"/>
    </source>
</evidence>
<dbReference type="SUPFAM" id="SSF46785">
    <property type="entry name" value="Winged helix' DNA-binding domain"/>
    <property type="match status" value="1"/>
</dbReference>
<comment type="caution">
    <text evidence="6">The sequence shown here is derived from an EMBL/GenBank/DDBJ whole genome shotgun (WGS) entry which is preliminary data.</text>
</comment>
<protein>
    <submittedName>
        <fullName evidence="6">LysR family transcriptional regulator</fullName>
    </submittedName>
</protein>
<keyword evidence="4" id="KW-0804">Transcription</keyword>
<dbReference type="OrthoDB" id="9803735at2"/>